<gene>
    <name evidence="1" type="ORF">METZ01_LOCUS309745</name>
</gene>
<feature type="non-terminal residue" evidence="1">
    <location>
        <position position="31"/>
    </location>
</feature>
<dbReference type="AlphaFoldDB" id="A0A382NBE6"/>
<protein>
    <submittedName>
        <fullName evidence="1">Uncharacterized protein</fullName>
    </submittedName>
</protein>
<accession>A0A382NBE6</accession>
<dbReference type="EMBL" id="UINC01098398">
    <property type="protein sequence ID" value="SVC56891.1"/>
    <property type="molecule type" value="Genomic_DNA"/>
</dbReference>
<organism evidence="1">
    <name type="scientific">marine metagenome</name>
    <dbReference type="NCBI Taxonomy" id="408172"/>
    <lineage>
        <taxon>unclassified sequences</taxon>
        <taxon>metagenomes</taxon>
        <taxon>ecological metagenomes</taxon>
    </lineage>
</organism>
<sequence>MSVDQLARIVFLNNFNWGIASYNQFERLSKA</sequence>
<evidence type="ECO:0000313" key="1">
    <source>
        <dbReference type="EMBL" id="SVC56891.1"/>
    </source>
</evidence>
<proteinExistence type="predicted"/>
<reference evidence="1" key="1">
    <citation type="submission" date="2018-05" db="EMBL/GenBank/DDBJ databases">
        <authorList>
            <person name="Lanie J.A."/>
            <person name="Ng W.-L."/>
            <person name="Kazmierczak K.M."/>
            <person name="Andrzejewski T.M."/>
            <person name="Davidsen T.M."/>
            <person name="Wayne K.J."/>
            <person name="Tettelin H."/>
            <person name="Glass J.I."/>
            <person name="Rusch D."/>
            <person name="Podicherti R."/>
            <person name="Tsui H.-C.T."/>
            <person name="Winkler M.E."/>
        </authorList>
    </citation>
    <scope>NUCLEOTIDE SEQUENCE</scope>
</reference>
<name>A0A382NBE6_9ZZZZ</name>